<organism evidence="2 3">
    <name type="scientific">Venturia nashicola</name>
    <dbReference type="NCBI Taxonomy" id="86259"/>
    <lineage>
        <taxon>Eukaryota</taxon>
        <taxon>Fungi</taxon>
        <taxon>Dikarya</taxon>
        <taxon>Ascomycota</taxon>
        <taxon>Pezizomycotina</taxon>
        <taxon>Dothideomycetes</taxon>
        <taxon>Pleosporomycetidae</taxon>
        <taxon>Venturiales</taxon>
        <taxon>Venturiaceae</taxon>
        <taxon>Venturia</taxon>
    </lineage>
</organism>
<proteinExistence type="predicted"/>
<dbReference type="GO" id="GO:0004386">
    <property type="term" value="F:helicase activity"/>
    <property type="evidence" value="ECO:0007669"/>
    <property type="project" value="UniProtKB-KW"/>
</dbReference>
<evidence type="ECO:0000256" key="1">
    <source>
        <dbReference type="SAM" id="Phobius"/>
    </source>
</evidence>
<comment type="caution">
    <text evidence="2">The sequence shown here is derived from an EMBL/GenBank/DDBJ whole genome shotgun (WGS) entry which is preliminary data.</text>
</comment>
<name>A0A4Z1P0R4_9PEZI</name>
<keyword evidence="2" id="KW-0547">Nucleotide-binding</keyword>
<dbReference type="Proteomes" id="UP000298493">
    <property type="component" value="Unassembled WGS sequence"/>
</dbReference>
<feature type="transmembrane region" description="Helical" evidence="1">
    <location>
        <begin position="33"/>
        <end position="53"/>
    </location>
</feature>
<feature type="transmembrane region" description="Helical" evidence="1">
    <location>
        <begin position="94"/>
        <end position="117"/>
    </location>
</feature>
<protein>
    <submittedName>
        <fullName evidence="2">RuvB-like helicase 1</fullName>
    </submittedName>
</protein>
<accession>A0A4Z1P0R4</accession>
<sequence>MDTPKKVHYITLSSFLFGLAFCLSHGIVTHELAPALGLIPLGIGALLALYRITRFPPSTKTRKGGYTILSFVEEDGEEEEGRNNKSHAVTWQTILLALLDFGCFGGLIITVVFSIIANNAVRCRYTNWTSTWEGVQRHHRFATCTSTQPILAAWATMVMLVNAVIHLYLLVTFLLKLWYDSKDQTKTPLCTRCKAPMCDKKQKDQRPAHIYEEYDEHADQASSSAA</sequence>
<keyword evidence="2" id="KW-0067">ATP-binding</keyword>
<dbReference type="EMBL" id="SNSC02000008">
    <property type="protein sequence ID" value="TID22163.1"/>
    <property type="molecule type" value="Genomic_DNA"/>
</dbReference>
<keyword evidence="2" id="KW-0347">Helicase</keyword>
<reference evidence="2 3" key="1">
    <citation type="submission" date="2019-04" db="EMBL/GenBank/DDBJ databases">
        <title>High contiguity whole genome sequence and gene annotation resource for two Venturia nashicola isolates.</title>
        <authorList>
            <person name="Prokchorchik M."/>
            <person name="Won K."/>
            <person name="Lee Y."/>
            <person name="Choi E.D."/>
            <person name="Segonzac C."/>
            <person name="Sohn K.H."/>
        </authorList>
    </citation>
    <scope>NUCLEOTIDE SEQUENCE [LARGE SCALE GENOMIC DNA]</scope>
    <source>
        <strain evidence="2 3">PRI2</strain>
    </source>
</reference>
<feature type="transmembrane region" description="Helical" evidence="1">
    <location>
        <begin position="151"/>
        <end position="175"/>
    </location>
</feature>
<dbReference type="AlphaFoldDB" id="A0A4Z1P0R4"/>
<keyword evidence="1" id="KW-0472">Membrane</keyword>
<dbReference type="STRING" id="86259.A0A4Z1P0R4"/>
<keyword evidence="2" id="KW-0378">Hydrolase</keyword>
<evidence type="ECO:0000313" key="3">
    <source>
        <dbReference type="Proteomes" id="UP000298493"/>
    </source>
</evidence>
<gene>
    <name evidence="2" type="ORF">E6O75_ATG10957</name>
</gene>
<evidence type="ECO:0000313" key="2">
    <source>
        <dbReference type="EMBL" id="TID22163.1"/>
    </source>
</evidence>
<keyword evidence="3" id="KW-1185">Reference proteome</keyword>
<feature type="transmembrane region" description="Helical" evidence="1">
    <location>
        <begin position="7"/>
        <end position="27"/>
    </location>
</feature>
<keyword evidence="1" id="KW-1133">Transmembrane helix</keyword>
<keyword evidence="1" id="KW-0812">Transmembrane</keyword>